<dbReference type="PANTHER" id="PTHR45453:SF1">
    <property type="entry name" value="PHOSPHATE REGULON SENSOR PROTEIN PHOR"/>
    <property type="match status" value="1"/>
</dbReference>
<feature type="domain" description="Histidine kinase" evidence="9">
    <location>
        <begin position="251"/>
        <end position="471"/>
    </location>
</feature>
<dbReference type="EC" id="2.7.13.3" evidence="2"/>
<reference evidence="11" key="1">
    <citation type="submission" date="2016-10" db="EMBL/GenBank/DDBJ databases">
        <authorList>
            <person name="Varghese N."/>
            <person name="Submissions S."/>
        </authorList>
    </citation>
    <scope>NUCLEOTIDE SEQUENCE [LARGE SCALE GENOMIC DNA]</scope>
    <source>
        <strain evidence="11">Nm69</strain>
    </source>
</reference>
<proteinExistence type="predicted"/>
<dbReference type="Proteomes" id="UP000199533">
    <property type="component" value="Unassembled WGS sequence"/>
</dbReference>
<organism evidence="10 11">
    <name type="scientific">Nitrosomonas aestuarii</name>
    <dbReference type="NCBI Taxonomy" id="52441"/>
    <lineage>
        <taxon>Bacteria</taxon>
        <taxon>Pseudomonadati</taxon>
        <taxon>Pseudomonadota</taxon>
        <taxon>Betaproteobacteria</taxon>
        <taxon>Nitrosomonadales</taxon>
        <taxon>Nitrosomonadaceae</taxon>
        <taxon>Nitrosomonas</taxon>
    </lineage>
</organism>
<accession>A0A1I4BTU4</accession>
<keyword evidence="8" id="KW-0812">Transmembrane</keyword>
<feature type="transmembrane region" description="Helical" evidence="8">
    <location>
        <begin position="199"/>
        <end position="217"/>
    </location>
</feature>
<dbReference type="Pfam" id="PF02518">
    <property type="entry name" value="HATPase_c"/>
    <property type="match status" value="1"/>
</dbReference>
<dbReference type="Gene3D" id="3.30.565.10">
    <property type="entry name" value="Histidine kinase-like ATPase, C-terminal domain"/>
    <property type="match status" value="1"/>
</dbReference>
<protein>
    <recommendedName>
        <fullName evidence="2">histidine kinase</fullName>
        <ecNumber evidence="2">2.7.13.3</ecNumber>
    </recommendedName>
</protein>
<dbReference type="InterPro" id="IPR050351">
    <property type="entry name" value="BphY/WalK/GraS-like"/>
</dbReference>
<dbReference type="PRINTS" id="PR00344">
    <property type="entry name" value="BCTRLSENSOR"/>
</dbReference>
<keyword evidence="5 10" id="KW-0418">Kinase</keyword>
<evidence type="ECO:0000256" key="7">
    <source>
        <dbReference type="SAM" id="Coils"/>
    </source>
</evidence>
<dbReference type="EMBL" id="FOSP01000013">
    <property type="protein sequence ID" value="SFK72204.1"/>
    <property type="molecule type" value="Genomic_DNA"/>
</dbReference>
<dbReference type="GO" id="GO:0000155">
    <property type="term" value="F:phosphorelay sensor kinase activity"/>
    <property type="evidence" value="ECO:0007669"/>
    <property type="project" value="InterPro"/>
</dbReference>
<dbReference type="PROSITE" id="PS50109">
    <property type="entry name" value="HIS_KIN"/>
    <property type="match status" value="1"/>
</dbReference>
<evidence type="ECO:0000313" key="11">
    <source>
        <dbReference type="Proteomes" id="UP000199533"/>
    </source>
</evidence>
<dbReference type="SMART" id="SM00387">
    <property type="entry name" value="HATPase_c"/>
    <property type="match status" value="1"/>
</dbReference>
<gene>
    <name evidence="10" type="ORF">SAMN05216302_101365</name>
</gene>
<dbReference type="AlphaFoldDB" id="A0A1I4BTU4"/>
<dbReference type="RefSeq" id="WP_090699586.1">
    <property type="nucleotide sequence ID" value="NZ_FOSP01000013.1"/>
</dbReference>
<dbReference type="InterPro" id="IPR036097">
    <property type="entry name" value="HisK_dim/P_sf"/>
</dbReference>
<keyword evidence="8" id="KW-1133">Transmembrane helix</keyword>
<dbReference type="GO" id="GO:0004721">
    <property type="term" value="F:phosphoprotein phosphatase activity"/>
    <property type="evidence" value="ECO:0007669"/>
    <property type="project" value="TreeGrafter"/>
</dbReference>
<feature type="transmembrane region" description="Helical" evidence="8">
    <location>
        <begin position="107"/>
        <end position="128"/>
    </location>
</feature>
<dbReference type="InterPro" id="IPR004358">
    <property type="entry name" value="Sig_transdc_His_kin-like_C"/>
</dbReference>
<evidence type="ECO:0000313" key="10">
    <source>
        <dbReference type="EMBL" id="SFK72204.1"/>
    </source>
</evidence>
<feature type="coiled-coil region" evidence="7">
    <location>
        <begin position="224"/>
        <end position="251"/>
    </location>
</feature>
<dbReference type="InterPro" id="IPR003594">
    <property type="entry name" value="HATPase_dom"/>
</dbReference>
<dbReference type="PANTHER" id="PTHR45453">
    <property type="entry name" value="PHOSPHATE REGULON SENSOR PROTEIN PHOR"/>
    <property type="match status" value="1"/>
</dbReference>
<feature type="transmembrane region" description="Helical" evidence="8">
    <location>
        <begin position="75"/>
        <end position="95"/>
    </location>
</feature>
<evidence type="ECO:0000256" key="4">
    <source>
        <dbReference type="ARBA" id="ARBA00022679"/>
    </source>
</evidence>
<keyword evidence="7" id="KW-0175">Coiled coil</keyword>
<evidence type="ECO:0000256" key="2">
    <source>
        <dbReference type="ARBA" id="ARBA00012438"/>
    </source>
</evidence>
<name>A0A1I4BTU4_9PROT</name>
<dbReference type="OrthoDB" id="8554694at2"/>
<dbReference type="SUPFAM" id="SSF47384">
    <property type="entry name" value="Homodimeric domain of signal transducing histidine kinase"/>
    <property type="match status" value="1"/>
</dbReference>
<evidence type="ECO:0000256" key="1">
    <source>
        <dbReference type="ARBA" id="ARBA00000085"/>
    </source>
</evidence>
<evidence type="ECO:0000256" key="5">
    <source>
        <dbReference type="ARBA" id="ARBA00022777"/>
    </source>
</evidence>
<dbReference type="InterPro" id="IPR036890">
    <property type="entry name" value="HATPase_C_sf"/>
</dbReference>
<dbReference type="InterPro" id="IPR005467">
    <property type="entry name" value="His_kinase_dom"/>
</dbReference>
<evidence type="ECO:0000256" key="6">
    <source>
        <dbReference type="ARBA" id="ARBA00023012"/>
    </source>
</evidence>
<dbReference type="GO" id="GO:0016036">
    <property type="term" value="P:cellular response to phosphate starvation"/>
    <property type="evidence" value="ECO:0007669"/>
    <property type="project" value="TreeGrafter"/>
</dbReference>
<evidence type="ECO:0000259" key="9">
    <source>
        <dbReference type="PROSITE" id="PS50109"/>
    </source>
</evidence>
<keyword evidence="4" id="KW-0808">Transferase</keyword>
<keyword evidence="8" id="KW-0472">Membrane</keyword>
<dbReference type="STRING" id="52441.SAMN05216302_101365"/>
<evidence type="ECO:0000256" key="8">
    <source>
        <dbReference type="SAM" id="Phobius"/>
    </source>
</evidence>
<keyword evidence="11" id="KW-1185">Reference proteome</keyword>
<keyword evidence="6" id="KW-0902">Two-component regulatory system</keyword>
<dbReference type="SUPFAM" id="SSF55874">
    <property type="entry name" value="ATPase domain of HSP90 chaperone/DNA topoisomerase II/histidine kinase"/>
    <property type="match status" value="1"/>
</dbReference>
<comment type="catalytic activity">
    <reaction evidence="1">
        <text>ATP + protein L-histidine = ADP + protein N-phospho-L-histidine.</text>
        <dbReference type="EC" id="2.7.13.3"/>
    </reaction>
</comment>
<feature type="transmembrane region" description="Helical" evidence="8">
    <location>
        <begin position="134"/>
        <end position="152"/>
    </location>
</feature>
<evidence type="ECO:0000256" key="3">
    <source>
        <dbReference type="ARBA" id="ARBA00022553"/>
    </source>
</evidence>
<dbReference type="GO" id="GO:0005886">
    <property type="term" value="C:plasma membrane"/>
    <property type="evidence" value="ECO:0007669"/>
    <property type="project" value="TreeGrafter"/>
</dbReference>
<feature type="transmembrane region" description="Helical" evidence="8">
    <location>
        <begin position="41"/>
        <end position="60"/>
    </location>
</feature>
<keyword evidence="3" id="KW-0597">Phosphoprotein</keyword>
<sequence>MADAKFTWDKTQTPIAFSLKNECASKLSDDILISNIRWFIIFRWGVISALILLHILALLMPDSLIQFRIIEENNWPIAITLVLGIANLFYIFALDHCKPGKFNTPSINLWSQIIIDLICLSIVVHYVGSTATPAPFFYILHIALACIFFSTLESFLVAVIVSIMYTIVLLTEYSLAMQIPQSILIDPSVTHDGISKNLMFFWMFALDILFFTVWYLVSRLSLVVRAHEIQLAEAYKRINQAQQEKDQYAVLMTHQLKSPLDAIRSKINLIKGGYCGEVPSDLKETLLKIDLRATNMAGLILDLLKLQRLKETCLCTAEIQPVNIQHSLQKCVDKLTPVINNKAITLNVSLNNFIFQGIPDQVEILFENIISNAIAYSHKNGSVEITSDLDIKNKSATLTIIDHGIGIDSDDLPNIFNEYFYSPRAALHNKASSGVGLSIVKIAAENNNLHINVTSEPGEGTAFTIIFPEIQIPASTDKTDSTATFGNPLQQP</sequence>
<dbReference type="Gene3D" id="1.10.287.130">
    <property type="match status" value="1"/>
</dbReference>